<dbReference type="AlphaFoldDB" id="A0AAV4U7A4"/>
<evidence type="ECO:0000313" key="1">
    <source>
        <dbReference type="EMBL" id="GIY53634.1"/>
    </source>
</evidence>
<dbReference type="Proteomes" id="UP001054837">
    <property type="component" value="Unassembled WGS sequence"/>
</dbReference>
<comment type="caution">
    <text evidence="1">The sequence shown here is derived from an EMBL/GenBank/DDBJ whole genome shotgun (WGS) entry which is preliminary data.</text>
</comment>
<evidence type="ECO:0000313" key="2">
    <source>
        <dbReference type="Proteomes" id="UP001054837"/>
    </source>
</evidence>
<sequence>MQSMPRTTHTKRIPQIFHTDLRYAAVKHERNSCIIVFVHCWLPVMRSADVIAKVLKRTFLSPTCKLQSSPFLVRRIPLESVIQINSTLNRRQVCCCHRLEQTM</sequence>
<dbReference type="EMBL" id="BPLQ01010785">
    <property type="protein sequence ID" value="GIY53634.1"/>
    <property type="molecule type" value="Genomic_DNA"/>
</dbReference>
<accession>A0AAV4U7A4</accession>
<keyword evidence="2" id="KW-1185">Reference proteome</keyword>
<organism evidence="1 2">
    <name type="scientific">Caerostris darwini</name>
    <dbReference type="NCBI Taxonomy" id="1538125"/>
    <lineage>
        <taxon>Eukaryota</taxon>
        <taxon>Metazoa</taxon>
        <taxon>Ecdysozoa</taxon>
        <taxon>Arthropoda</taxon>
        <taxon>Chelicerata</taxon>
        <taxon>Arachnida</taxon>
        <taxon>Araneae</taxon>
        <taxon>Araneomorphae</taxon>
        <taxon>Entelegynae</taxon>
        <taxon>Araneoidea</taxon>
        <taxon>Araneidae</taxon>
        <taxon>Caerostris</taxon>
    </lineage>
</organism>
<reference evidence="1 2" key="1">
    <citation type="submission" date="2021-06" db="EMBL/GenBank/DDBJ databases">
        <title>Caerostris darwini draft genome.</title>
        <authorList>
            <person name="Kono N."/>
            <person name="Arakawa K."/>
        </authorList>
    </citation>
    <scope>NUCLEOTIDE SEQUENCE [LARGE SCALE GENOMIC DNA]</scope>
</reference>
<gene>
    <name evidence="1" type="ORF">CDAR_58551</name>
</gene>
<name>A0AAV4U7A4_9ARAC</name>
<proteinExistence type="predicted"/>
<protein>
    <submittedName>
        <fullName evidence="1">Uncharacterized protein</fullName>
    </submittedName>
</protein>